<organism evidence="1">
    <name type="scientific">marine sediment metagenome</name>
    <dbReference type="NCBI Taxonomy" id="412755"/>
    <lineage>
        <taxon>unclassified sequences</taxon>
        <taxon>metagenomes</taxon>
        <taxon>ecological metagenomes</taxon>
    </lineage>
</organism>
<name>A0A0F9FUG9_9ZZZZ</name>
<reference evidence="1" key="1">
    <citation type="journal article" date="2015" name="Nature">
        <title>Complex archaea that bridge the gap between prokaryotes and eukaryotes.</title>
        <authorList>
            <person name="Spang A."/>
            <person name="Saw J.H."/>
            <person name="Jorgensen S.L."/>
            <person name="Zaremba-Niedzwiedzka K."/>
            <person name="Martijn J."/>
            <person name="Lind A.E."/>
            <person name="van Eijk R."/>
            <person name="Schleper C."/>
            <person name="Guy L."/>
            <person name="Ettema T.J."/>
        </authorList>
    </citation>
    <scope>NUCLEOTIDE SEQUENCE</scope>
</reference>
<protein>
    <recommendedName>
        <fullName evidence="2">Rho termination factor N-terminal domain-containing protein</fullName>
    </recommendedName>
</protein>
<evidence type="ECO:0008006" key="2">
    <source>
        <dbReference type="Google" id="ProtNLM"/>
    </source>
</evidence>
<dbReference type="EMBL" id="LAZR01028949">
    <property type="protein sequence ID" value="KKL61020.1"/>
    <property type="molecule type" value="Genomic_DNA"/>
</dbReference>
<proteinExistence type="predicted"/>
<evidence type="ECO:0000313" key="1">
    <source>
        <dbReference type="EMBL" id="KKL61020.1"/>
    </source>
</evidence>
<comment type="caution">
    <text evidence="1">The sequence shown here is derived from an EMBL/GenBank/DDBJ whole genome shotgun (WGS) entry which is preliminary data.</text>
</comment>
<gene>
    <name evidence="1" type="ORF">LCGC14_2199480</name>
</gene>
<feature type="non-terminal residue" evidence="1">
    <location>
        <position position="58"/>
    </location>
</feature>
<accession>A0A0F9FUG9</accession>
<sequence length="58" mass="6112">MAKKKKTKAEVIGALHELGIPVLDGASYAELCKRLKEALESLPPAAGGTESGPKEHEI</sequence>
<dbReference type="AlphaFoldDB" id="A0A0F9FUG9"/>